<dbReference type="EMBL" id="NXIG01000003">
    <property type="protein sequence ID" value="RXI31972.1"/>
    <property type="molecule type" value="Genomic_DNA"/>
</dbReference>
<dbReference type="NCBIfam" id="TIGR00431">
    <property type="entry name" value="TruB"/>
    <property type="match status" value="1"/>
</dbReference>
<feature type="active site" description="Nucleophile" evidence="5">
    <location>
        <position position="48"/>
    </location>
</feature>
<name>A0A347UBF2_9BACT</name>
<keyword evidence="4 5" id="KW-0413">Isomerase</keyword>
<dbReference type="HAMAP" id="MF_01080">
    <property type="entry name" value="TruB_bact"/>
    <property type="match status" value="1"/>
</dbReference>
<evidence type="ECO:0000256" key="3">
    <source>
        <dbReference type="ARBA" id="ARBA00022694"/>
    </source>
</evidence>
<dbReference type="SUPFAM" id="SSF55120">
    <property type="entry name" value="Pseudouridine synthase"/>
    <property type="match status" value="1"/>
</dbReference>
<evidence type="ECO:0000259" key="6">
    <source>
        <dbReference type="Pfam" id="PF01509"/>
    </source>
</evidence>
<feature type="domain" description="Pseudouridine synthase II N-terminal" evidence="6">
    <location>
        <begin position="33"/>
        <end position="180"/>
    </location>
</feature>
<dbReference type="PANTHER" id="PTHR13767:SF2">
    <property type="entry name" value="PSEUDOURIDYLATE SYNTHASE TRUB1"/>
    <property type="match status" value="1"/>
</dbReference>
<sequence length="285" mass="33311">MQVRFYEKEQINKLLVVNKPIFISSNSYLNRIKRKFKNKKAGFSGTLDPFAKGCLIVAFGQYAKLFKYISKTPKTYKAVIWLGIQSESFDIEQIIDISLVDNVDEKKIIHELNSLNGRIEYTPPKFSAKKVDGKRAYELARNGEEVELSKTTMNVYNTKFISYRHPFITFEVTVSEGTYVRSFAQILLEKLNRVGTLSYLERLNEGKFFFENEKELDPLDYIDLPINKYFGTQEWLVQGKKIGIDYVEKKENGKYLIITENYFSIIEIIDGEIKYLVNRVPKYEK</sequence>
<evidence type="ECO:0000256" key="5">
    <source>
        <dbReference type="HAMAP-Rule" id="MF_01080"/>
    </source>
</evidence>
<dbReference type="AlphaFoldDB" id="A0A347UBF2"/>
<dbReference type="Proteomes" id="UP000290588">
    <property type="component" value="Unassembled WGS sequence"/>
</dbReference>
<evidence type="ECO:0000256" key="1">
    <source>
        <dbReference type="ARBA" id="ARBA00000385"/>
    </source>
</evidence>
<keyword evidence="3 5" id="KW-0819">tRNA processing</keyword>
<dbReference type="Gene3D" id="3.30.2350.10">
    <property type="entry name" value="Pseudouridine synthase"/>
    <property type="match status" value="1"/>
</dbReference>
<comment type="similarity">
    <text evidence="2 5">Belongs to the pseudouridine synthase TruB family. Type 1 subfamily.</text>
</comment>
<dbReference type="InterPro" id="IPR002501">
    <property type="entry name" value="PsdUridine_synth_N"/>
</dbReference>
<dbReference type="PANTHER" id="PTHR13767">
    <property type="entry name" value="TRNA-PSEUDOURIDINE SYNTHASE"/>
    <property type="match status" value="1"/>
</dbReference>
<evidence type="ECO:0000313" key="10">
    <source>
        <dbReference type="Proteomes" id="UP000290588"/>
    </source>
</evidence>
<dbReference type="EMBL" id="CP032097">
    <property type="protein sequence ID" value="AXX96180.1"/>
    <property type="molecule type" value="Genomic_DNA"/>
</dbReference>
<dbReference type="RefSeq" id="WP_118918324.1">
    <property type="nucleotide sequence ID" value="NZ_CP032097.1"/>
</dbReference>
<evidence type="ECO:0000313" key="7">
    <source>
        <dbReference type="EMBL" id="AXX96180.1"/>
    </source>
</evidence>
<evidence type="ECO:0000256" key="4">
    <source>
        <dbReference type="ARBA" id="ARBA00023235"/>
    </source>
</evidence>
<organism evidence="8 10">
    <name type="scientific">Arcobacter ellisii</name>
    <dbReference type="NCBI Taxonomy" id="913109"/>
    <lineage>
        <taxon>Bacteria</taxon>
        <taxon>Pseudomonadati</taxon>
        <taxon>Campylobacterota</taxon>
        <taxon>Epsilonproteobacteria</taxon>
        <taxon>Campylobacterales</taxon>
        <taxon>Arcobacteraceae</taxon>
        <taxon>Arcobacter</taxon>
    </lineage>
</organism>
<proteinExistence type="inferred from homology"/>
<reference evidence="7 9" key="2">
    <citation type="submission" date="2018-08" db="EMBL/GenBank/DDBJ databases">
        <title>Complete genome of the Arcobacter ellisii type strain LMG 26155.</title>
        <authorList>
            <person name="Miller W.G."/>
            <person name="Yee E."/>
            <person name="Bono J.L."/>
        </authorList>
    </citation>
    <scope>NUCLEOTIDE SEQUENCE [LARGE SCALE GENOMIC DNA]</scope>
    <source>
        <strain evidence="7 9">LMG 26155</strain>
    </source>
</reference>
<dbReference type="Proteomes" id="UP000262582">
    <property type="component" value="Chromosome"/>
</dbReference>
<dbReference type="GO" id="GO:0003723">
    <property type="term" value="F:RNA binding"/>
    <property type="evidence" value="ECO:0007669"/>
    <property type="project" value="InterPro"/>
</dbReference>
<dbReference type="OrthoDB" id="9802309at2"/>
<gene>
    <name evidence="5 7" type="primary">truB</name>
    <name evidence="7" type="ORF">AELL_2573</name>
    <name evidence="8" type="ORF">CP962_04110</name>
</gene>
<dbReference type="GO" id="GO:1990481">
    <property type="term" value="P:mRNA pseudouridine synthesis"/>
    <property type="evidence" value="ECO:0007669"/>
    <property type="project" value="TreeGrafter"/>
</dbReference>
<accession>A0A347UBF2</accession>
<comment type="function">
    <text evidence="5">Responsible for synthesis of pseudouridine from uracil-55 in the psi GC loop of transfer RNAs.</text>
</comment>
<dbReference type="InterPro" id="IPR020103">
    <property type="entry name" value="PsdUridine_synth_cat_dom_sf"/>
</dbReference>
<dbReference type="KEGG" id="aell:AELL_2573"/>
<evidence type="ECO:0000313" key="8">
    <source>
        <dbReference type="EMBL" id="RXI31972.1"/>
    </source>
</evidence>
<evidence type="ECO:0000256" key="2">
    <source>
        <dbReference type="ARBA" id="ARBA00005642"/>
    </source>
</evidence>
<dbReference type="EC" id="5.4.99.25" evidence="5"/>
<dbReference type="Pfam" id="PF01509">
    <property type="entry name" value="TruB_N"/>
    <property type="match status" value="1"/>
</dbReference>
<dbReference type="GO" id="GO:0160148">
    <property type="term" value="F:tRNA pseudouridine(55) synthase activity"/>
    <property type="evidence" value="ECO:0007669"/>
    <property type="project" value="UniProtKB-EC"/>
</dbReference>
<dbReference type="InterPro" id="IPR014780">
    <property type="entry name" value="tRNA_psdUridine_synth_TruB"/>
</dbReference>
<reference evidence="8 10" key="1">
    <citation type="submission" date="2017-09" db="EMBL/GenBank/DDBJ databases">
        <title>Genomics of the genus Arcobacter.</title>
        <authorList>
            <person name="Perez-Cataluna A."/>
            <person name="Figueras M.J."/>
            <person name="Salas-Masso N."/>
        </authorList>
    </citation>
    <scope>NUCLEOTIDE SEQUENCE [LARGE SCALE GENOMIC DNA]</scope>
    <source>
        <strain evidence="8 10">CECT 7837</strain>
    </source>
</reference>
<protein>
    <recommendedName>
        <fullName evidence="5">tRNA pseudouridine synthase B</fullName>
        <ecNumber evidence="5">5.4.99.25</ecNumber>
    </recommendedName>
    <alternativeName>
        <fullName evidence="5">tRNA pseudouridine(55) synthase</fullName>
        <shortName evidence="5">Psi55 synthase</shortName>
    </alternativeName>
    <alternativeName>
        <fullName evidence="5">tRNA pseudouridylate synthase</fullName>
    </alternativeName>
    <alternativeName>
        <fullName evidence="5">tRNA-uridine isomerase</fullName>
    </alternativeName>
</protein>
<evidence type="ECO:0000313" key="9">
    <source>
        <dbReference type="Proteomes" id="UP000262582"/>
    </source>
</evidence>
<dbReference type="GO" id="GO:0031119">
    <property type="term" value="P:tRNA pseudouridine synthesis"/>
    <property type="evidence" value="ECO:0007669"/>
    <property type="project" value="UniProtKB-UniRule"/>
</dbReference>
<comment type="catalytic activity">
    <reaction evidence="1 5">
        <text>uridine(55) in tRNA = pseudouridine(55) in tRNA</text>
        <dbReference type="Rhea" id="RHEA:42532"/>
        <dbReference type="Rhea" id="RHEA-COMP:10101"/>
        <dbReference type="Rhea" id="RHEA-COMP:10102"/>
        <dbReference type="ChEBI" id="CHEBI:65314"/>
        <dbReference type="ChEBI" id="CHEBI:65315"/>
        <dbReference type="EC" id="5.4.99.25"/>
    </reaction>
</comment>
<keyword evidence="9" id="KW-1185">Reference proteome</keyword>